<evidence type="ECO:0000256" key="1">
    <source>
        <dbReference type="SAM" id="SignalP"/>
    </source>
</evidence>
<evidence type="ECO:0000313" key="3">
    <source>
        <dbReference type="EMBL" id="KAK3901801.1"/>
    </source>
</evidence>
<feature type="chain" id="PRO_5042849413" description="Glycoside hydrolase 131 catalytic N-terminal domain-containing protein" evidence="1">
    <location>
        <begin position="21"/>
        <end position="280"/>
    </location>
</feature>
<reference evidence="3" key="1">
    <citation type="journal article" date="2023" name="Mol. Phylogenet. Evol.">
        <title>Genome-scale phylogeny and comparative genomics of the fungal order Sordariales.</title>
        <authorList>
            <person name="Hensen N."/>
            <person name="Bonometti L."/>
            <person name="Westerberg I."/>
            <person name="Brannstrom I.O."/>
            <person name="Guillou S."/>
            <person name="Cros-Aarteil S."/>
            <person name="Calhoun S."/>
            <person name="Haridas S."/>
            <person name="Kuo A."/>
            <person name="Mondo S."/>
            <person name="Pangilinan J."/>
            <person name="Riley R."/>
            <person name="LaButti K."/>
            <person name="Andreopoulos B."/>
            <person name="Lipzen A."/>
            <person name="Chen C."/>
            <person name="Yan M."/>
            <person name="Daum C."/>
            <person name="Ng V."/>
            <person name="Clum A."/>
            <person name="Steindorff A."/>
            <person name="Ohm R.A."/>
            <person name="Martin F."/>
            <person name="Silar P."/>
            <person name="Natvig D.O."/>
            <person name="Lalanne C."/>
            <person name="Gautier V."/>
            <person name="Ament-Velasquez S.L."/>
            <person name="Kruys A."/>
            <person name="Hutchinson M.I."/>
            <person name="Powell A.J."/>
            <person name="Barry K."/>
            <person name="Miller A.N."/>
            <person name="Grigoriev I.V."/>
            <person name="Debuchy R."/>
            <person name="Gladieux P."/>
            <person name="Hiltunen Thoren M."/>
            <person name="Johannesson H."/>
        </authorList>
    </citation>
    <scope>NUCLEOTIDE SEQUENCE</scope>
    <source>
        <strain evidence="3">CBS 103.79</strain>
    </source>
</reference>
<accession>A0AAN6MJ16</accession>
<dbReference type="Pfam" id="PF18271">
    <property type="entry name" value="GH131_N"/>
    <property type="match status" value="1"/>
</dbReference>
<keyword evidence="1" id="KW-0732">Signal</keyword>
<evidence type="ECO:0000259" key="2">
    <source>
        <dbReference type="Pfam" id="PF18271"/>
    </source>
</evidence>
<feature type="signal peptide" evidence="1">
    <location>
        <begin position="1"/>
        <end position="20"/>
    </location>
</feature>
<keyword evidence="4" id="KW-1185">Reference proteome</keyword>
<protein>
    <recommendedName>
        <fullName evidence="2">Glycoside hydrolase 131 catalytic N-terminal domain-containing protein</fullName>
    </recommendedName>
</protein>
<dbReference type="InterPro" id="IPR041524">
    <property type="entry name" value="GH131_N"/>
</dbReference>
<organism evidence="3 4">
    <name type="scientific">Staphylotrichum tortipilum</name>
    <dbReference type="NCBI Taxonomy" id="2831512"/>
    <lineage>
        <taxon>Eukaryota</taxon>
        <taxon>Fungi</taxon>
        <taxon>Dikarya</taxon>
        <taxon>Ascomycota</taxon>
        <taxon>Pezizomycotina</taxon>
        <taxon>Sordariomycetes</taxon>
        <taxon>Sordariomycetidae</taxon>
        <taxon>Sordariales</taxon>
        <taxon>Chaetomiaceae</taxon>
        <taxon>Staphylotrichum</taxon>
    </lineage>
</organism>
<dbReference type="PROSITE" id="PS51257">
    <property type="entry name" value="PROKAR_LIPOPROTEIN"/>
    <property type="match status" value="1"/>
</dbReference>
<name>A0AAN6MJ16_9PEZI</name>
<gene>
    <name evidence="3" type="ORF">C8A05DRAFT_16066</name>
</gene>
<comment type="caution">
    <text evidence="3">The sequence shown here is derived from an EMBL/GenBank/DDBJ whole genome shotgun (WGS) entry which is preliminary data.</text>
</comment>
<feature type="domain" description="Glycoside hydrolase 131 catalytic N-terminal" evidence="2">
    <location>
        <begin position="25"/>
        <end position="274"/>
    </location>
</feature>
<dbReference type="PANTHER" id="PTHR34612:SF2">
    <property type="entry name" value="GLYCOSIDE HYDROLASE 131 CATALYTIC N-TERMINAL DOMAIN-CONTAINING PROTEIN"/>
    <property type="match status" value="1"/>
</dbReference>
<dbReference type="PANTHER" id="PTHR34612">
    <property type="entry name" value="GH131_N DOMAIN-CONTAINING PROTEIN"/>
    <property type="match status" value="1"/>
</dbReference>
<reference evidence="3" key="2">
    <citation type="submission" date="2023-05" db="EMBL/GenBank/DDBJ databases">
        <authorList>
            <consortium name="Lawrence Berkeley National Laboratory"/>
            <person name="Steindorff A."/>
            <person name="Hensen N."/>
            <person name="Bonometti L."/>
            <person name="Westerberg I."/>
            <person name="Brannstrom I.O."/>
            <person name="Guillou S."/>
            <person name="Cros-Aarteil S."/>
            <person name="Calhoun S."/>
            <person name="Haridas S."/>
            <person name="Kuo A."/>
            <person name="Mondo S."/>
            <person name="Pangilinan J."/>
            <person name="Riley R."/>
            <person name="Labutti K."/>
            <person name="Andreopoulos B."/>
            <person name="Lipzen A."/>
            <person name="Chen C."/>
            <person name="Yanf M."/>
            <person name="Daum C."/>
            <person name="Ng V."/>
            <person name="Clum A."/>
            <person name="Ohm R."/>
            <person name="Martin F."/>
            <person name="Silar P."/>
            <person name="Natvig D."/>
            <person name="Lalanne C."/>
            <person name="Gautier V."/>
            <person name="Ament-Velasquez S.L."/>
            <person name="Kruys A."/>
            <person name="Hutchinson M.I."/>
            <person name="Powell A.J."/>
            <person name="Barry K."/>
            <person name="Miller A.N."/>
            <person name="Grigoriev I.V."/>
            <person name="Debuchy R."/>
            <person name="Gladieux P."/>
            <person name="Thoren M.H."/>
            <person name="Johannesson H."/>
        </authorList>
    </citation>
    <scope>NUCLEOTIDE SEQUENCE</scope>
    <source>
        <strain evidence="3">CBS 103.79</strain>
    </source>
</reference>
<dbReference type="AlphaFoldDB" id="A0AAN6MJ16"/>
<proteinExistence type="predicted"/>
<dbReference type="EMBL" id="MU855554">
    <property type="protein sequence ID" value="KAK3901801.1"/>
    <property type="molecule type" value="Genomic_DNA"/>
</dbReference>
<dbReference type="Gene3D" id="2.60.120.1160">
    <property type="match status" value="1"/>
</dbReference>
<dbReference type="Proteomes" id="UP001303889">
    <property type="component" value="Unassembled WGS sequence"/>
</dbReference>
<sequence>MGFLHRFLSLSLTVSSLAAAQSCKLQFDGRLPTDLVAADLDVANDFFSNQFVIGAGLTVSQAVRILPAGAGSLVRSPNPVLISDASIFNGQTAFRRAELLPASNNGADASTQGVKTLHFSVLKDAVRPLNLSHEYQLAFLESADFSTNQFVLKTGTILGQATKDPDTLQVFGNVNDGKVLFSTAFEAGVFHNFALKLDFDKLTTQVFFSRDSDDLVSVTDVLQNDVSGRGQFHFGVLKKPVGGVGDITKNGFQEAEIGEGISFGGIFQEDSADGCISLKP</sequence>
<evidence type="ECO:0000313" key="4">
    <source>
        <dbReference type="Proteomes" id="UP001303889"/>
    </source>
</evidence>